<proteinExistence type="predicted"/>
<dbReference type="RefSeq" id="WP_031149157.1">
    <property type="nucleotide sequence ID" value="NZ_BNEE01000006.1"/>
</dbReference>
<dbReference type="AlphaFoldDB" id="A0A919LDK4"/>
<dbReference type="EMBL" id="BNEE01000006">
    <property type="protein sequence ID" value="GHI86571.1"/>
    <property type="molecule type" value="Genomic_DNA"/>
</dbReference>
<sequence>MRDDEQRGYNAVFGDSANNVPGQTAQYGVYLDYPDNRADPVPKWIQLEANGKDGFHMGTSRLNPDAVAQVIRRQQGIQWPTSLC</sequence>
<evidence type="ECO:0000313" key="1">
    <source>
        <dbReference type="EMBL" id="GHI86571.1"/>
    </source>
</evidence>
<keyword evidence="2" id="KW-1185">Reference proteome</keyword>
<reference evidence="1" key="1">
    <citation type="submission" date="2020-09" db="EMBL/GenBank/DDBJ databases">
        <title>Whole genome shotgun sequence of Streptomyces xanthophaeus NBRC 12829.</title>
        <authorList>
            <person name="Komaki H."/>
            <person name="Tamura T."/>
        </authorList>
    </citation>
    <scope>NUCLEOTIDE SEQUENCE</scope>
    <source>
        <strain evidence="1">NBRC 12829</strain>
    </source>
</reference>
<protein>
    <submittedName>
        <fullName evidence="1">Uncharacterized protein</fullName>
    </submittedName>
</protein>
<comment type="caution">
    <text evidence="1">The sequence shown here is derived from an EMBL/GenBank/DDBJ whole genome shotgun (WGS) entry which is preliminary data.</text>
</comment>
<gene>
    <name evidence="1" type="ORF">Sxan_39350</name>
</gene>
<accession>A0A919LDK4</accession>
<dbReference type="Proteomes" id="UP000600026">
    <property type="component" value="Unassembled WGS sequence"/>
</dbReference>
<organism evidence="1 2">
    <name type="scientific">Streptomyces xanthophaeus</name>
    <dbReference type="NCBI Taxonomy" id="67385"/>
    <lineage>
        <taxon>Bacteria</taxon>
        <taxon>Bacillati</taxon>
        <taxon>Actinomycetota</taxon>
        <taxon>Actinomycetes</taxon>
        <taxon>Kitasatosporales</taxon>
        <taxon>Streptomycetaceae</taxon>
        <taxon>Streptomyces</taxon>
    </lineage>
</organism>
<name>A0A919LDK4_9ACTN</name>
<evidence type="ECO:0000313" key="2">
    <source>
        <dbReference type="Proteomes" id="UP000600026"/>
    </source>
</evidence>